<dbReference type="Pfam" id="PF07714">
    <property type="entry name" value="PK_Tyr_Ser-Thr"/>
    <property type="match status" value="2"/>
</dbReference>
<dbReference type="PROSITE" id="PS50011">
    <property type="entry name" value="PROTEIN_KINASE_DOM"/>
    <property type="match status" value="1"/>
</dbReference>
<reference evidence="3" key="1">
    <citation type="submission" date="2021-06" db="EMBL/GenBank/DDBJ databases">
        <authorList>
            <person name="Kallberg Y."/>
            <person name="Tangrot J."/>
            <person name="Rosling A."/>
        </authorList>
    </citation>
    <scope>NUCLEOTIDE SEQUENCE</scope>
    <source>
        <strain evidence="3">CL551</strain>
    </source>
</reference>
<dbReference type="InterPro" id="IPR000719">
    <property type="entry name" value="Prot_kinase_dom"/>
</dbReference>
<dbReference type="GO" id="GO:0007165">
    <property type="term" value="P:signal transduction"/>
    <property type="evidence" value="ECO:0007669"/>
    <property type="project" value="TreeGrafter"/>
</dbReference>
<organism evidence="3 4">
    <name type="scientific">Acaulospora morrowiae</name>
    <dbReference type="NCBI Taxonomy" id="94023"/>
    <lineage>
        <taxon>Eukaryota</taxon>
        <taxon>Fungi</taxon>
        <taxon>Fungi incertae sedis</taxon>
        <taxon>Mucoromycota</taxon>
        <taxon>Glomeromycotina</taxon>
        <taxon>Glomeromycetes</taxon>
        <taxon>Diversisporales</taxon>
        <taxon>Acaulosporaceae</taxon>
        <taxon>Acaulospora</taxon>
    </lineage>
</organism>
<protein>
    <submittedName>
        <fullName evidence="3">13808_t:CDS:1</fullName>
    </submittedName>
</protein>
<dbReference type="GO" id="GO:0005524">
    <property type="term" value="F:ATP binding"/>
    <property type="evidence" value="ECO:0007669"/>
    <property type="project" value="UniProtKB-UniRule"/>
</dbReference>
<evidence type="ECO:0000313" key="3">
    <source>
        <dbReference type="EMBL" id="CAG8493298.1"/>
    </source>
</evidence>
<keyword evidence="1" id="KW-0067">ATP-binding</keyword>
<dbReference type="Gene3D" id="3.30.200.20">
    <property type="entry name" value="Phosphorylase Kinase, domain 1"/>
    <property type="match status" value="1"/>
</dbReference>
<dbReference type="InterPro" id="IPR017441">
    <property type="entry name" value="Protein_kinase_ATP_BS"/>
</dbReference>
<keyword evidence="1" id="KW-0547">Nucleotide-binding</keyword>
<dbReference type="PROSITE" id="PS00107">
    <property type="entry name" value="PROTEIN_KINASE_ATP"/>
    <property type="match status" value="1"/>
</dbReference>
<evidence type="ECO:0000256" key="1">
    <source>
        <dbReference type="PROSITE-ProRule" id="PRU10141"/>
    </source>
</evidence>
<dbReference type="Proteomes" id="UP000789342">
    <property type="component" value="Unassembled WGS sequence"/>
</dbReference>
<dbReference type="AlphaFoldDB" id="A0A9N8ZE71"/>
<gene>
    <name evidence="3" type="ORF">AMORRO_LOCUS2885</name>
</gene>
<dbReference type="InterPro" id="IPR050167">
    <property type="entry name" value="Ser_Thr_protein_kinase"/>
</dbReference>
<dbReference type="EMBL" id="CAJVPV010001311">
    <property type="protein sequence ID" value="CAG8493298.1"/>
    <property type="molecule type" value="Genomic_DNA"/>
</dbReference>
<dbReference type="PANTHER" id="PTHR23257">
    <property type="entry name" value="SERINE-THREONINE PROTEIN KINASE"/>
    <property type="match status" value="1"/>
</dbReference>
<feature type="binding site" evidence="1">
    <location>
        <position position="310"/>
    </location>
    <ligand>
        <name>ATP</name>
        <dbReference type="ChEBI" id="CHEBI:30616"/>
    </ligand>
</feature>
<dbReference type="SMART" id="SM00220">
    <property type="entry name" value="S_TKc"/>
    <property type="match status" value="1"/>
</dbReference>
<keyword evidence="4" id="KW-1185">Reference proteome</keyword>
<dbReference type="GO" id="GO:0004672">
    <property type="term" value="F:protein kinase activity"/>
    <property type="evidence" value="ECO:0007669"/>
    <property type="project" value="InterPro"/>
</dbReference>
<feature type="domain" description="Protein kinase" evidence="2">
    <location>
        <begin position="274"/>
        <end position="637"/>
    </location>
</feature>
<proteinExistence type="predicted"/>
<comment type="caution">
    <text evidence="3">The sequence shown here is derived from an EMBL/GenBank/DDBJ whole genome shotgun (WGS) entry which is preliminary data.</text>
</comment>
<dbReference type="SUPFAM" id="SSF56112">
    <property type="entry name" value="Protein kinase-like (PK-like)"/>
    <property type="match status" value="3"/>
</dbReference>
<dbReference type="InterPro" id="IPR011009">
    <property type="entry name" value="Kinase-like_dom_sf"/>
</dbReference>
<sequence length="733" mass="85438">MEEVITSCPVRICPGCQKTTKKGNEFGEKELCGFCYFGESFLRKSGNQYIDDFLRKFAEWKGYPFLEFIPYEEFSSIKKIGHGDFSQVFKATWNKGRLRFWHKKDGKFGRFPPETVALKFFDKSQEMNSEFLKEQQFLNRINMPAKYKRRFIEVYGISQDPVSENYIFVTKPSNRPEIEEIVRIVEEWKSNYYLQFKEAEEERQKIIKDDAPFRKDCHPGSIHYKINKMLFDSPRVEKTPEYQSKVGSECQQESALTNSGQRNNISKWIPYEEFSDIEKIGQGRSSQVYKAIRYKNGNKMMAKEKKLVLKILNESRNLVSEFSKEPKLEFLFSKKYRRINGCYGISQDPKTLNHIIVMNYRPVDLNVYLQANFTKITWFNKREISNNIASGIMSIHRWNVIHRNLHSGNLLMAKGQPNPLVEIDLGFNNTTKELSYSGISFVKGFEQNHPKSVYYARLLNPIIEIANNIKNSRNSFNLSKPSASEETLEPLEIHVEPPRPKNVSKSHYQKGRCSNCHIYRRYADVGKKICRLCSFAELFPKSDNQDINNFLVRSSYNQARSILEWIPYEDFSDIGYIGIGGFSKVYKATWHRGHIKHWNLLTGEVVRSESVEVALKVLSDSADISSTFLNKLQSLYLFKSDEVKHRHIIKCYGVSQEPETKNYIFVMQYANYGSLRNLLATEFNYREIIEILDSEELLAAEKKREEMIKSGIPFVKSRKTSEHSSSNVSENSL</sequence>
<evidence type="ECO:0000313" key="4">
    <source>
        <dbReference type="Proteomes" id="UP000789342"/>
    </source>
</evidence>
<name>A0A9N8ZE71_9GLOM</name>
<dbReference type="GO" id="GO:0005737">
    <property type="term" value="C:cytoplasm"/>
    <property type="evidence" value="ECO:0007669"/>
    <property type="project" value="TreeGrafter"/>
</dbReference>
<evidence type="ECO:0000259" key="2">
    <source>
        <dbReference type="PROSITE" id="PS50011"/>
    </source>
</evidence>
<dbReference type="Gene3D" id="1.10.510.10">
    <property type="entry name" value="Transferase(Phosphotransferase) domain 1"/>
    <property type="match status" value="2"/>
</dbReference>
<dbReference type="OrthoDB" id="3271139at2759"/>
<accession>A0A9N8ZE71</accession>
<dbReference type="InterPro" id="IPR001245">
    <property type="entry name" value="Ser-Thr/Tyr_kinase_cat_dom"/>
</dbReference>